<dbReference type="STRING" id="1945521.A1232T_01673"/>
<dbReference type="Proteomes" id="UP000188357">
    <property type="component" value="Unassembled WGS sequence"/>
</dbReference>
<protein>
    <submittedName>
        <fullName evidence="2">Uncharacterized protein</fullName>
    </submittedName>
</protein>
<organism evidence="2 3">
    <name type="scientific">Psychrobacter piechaudii</name>
    <dbReference type="NCBI Taxonomy" id="1945521"/>
    <lineage>
        <taxon>Bacteria</taxon>
        <taxon>Pseudomonadati</taxon>
        <taxon>Pseudomonadota</taxon>
        <taxon>Gammaproteobacteria</taxon>
        <taxon>Moraxellales</taxon>
        <taxon>Moraxellaceae</taxon>
        <taxon>Psychrobacter</taxon>
    </lineage>
</organism>
<evidence type="ECO:0000256" key="1">
    <source>
        <dbReference type="SAM" id="Phobius"/>
    </source>
</evidence>
<gene>
    <name evidence="2" type="ORF">A1232T_01673</name>
</gene>
<keyword evidence="1" id="KW-0472">Membrane</keyword>
<evidence type="ECO:0000313" key="2">
    <source>
        <dbReference type="EMBL" id="SJM72318.1"/>
    </source>
</evidence>
<keyword evidence="1" id="KW-1133">Transmembrane helix</keyword>
<keyword evidence="3" id="KW-1185">Reference proteome</keyword>
<feature type="transmembrane region" description="Helical" evidence="1">
    <location>
        <begin position="12"/>
        <end position="35"/>
    </location>
</feature>
<keyword evidence="1" id="KW-0812">Transmembrane</keyword>
<dbReference type="EMBL" id="FUGE01000161">
    <property type="protein sequence ID" value="SJM72318.1"/>
    <property type="molecule type" value="Genomic_DNA"/>
</dbReference>
<name>A0A1R4GVW1_9GAMM</name>
<evidence type="ECO:0000313" key="3">
    <source>
        <dbReference type="Proteomes" id="UP000188357"/>
    </source>
</evidence>
<proteinExistence type="predicted"/>
<sequence length="41" mass="4271">MSTPSKLKLNKLKIGLTLIMTSSLFLSACTVTGLVGTTTSL</sequence>
<accession>A0A1R4GVW1</accession>
<reference evidence="2 3" key="1">
    <citation type="submission" date="2017-02" db="EMBL/GenBank/DDBJ databases">
        <authorList>
            <person name="Peterson S.W."/>
        </authorList>
    </citation>
    <scope>NUCLEOTIDE SEQUENCE [LARGE SCALE GENOMIC DNA]</scope>
    <source>
        <strain evidence="2">Psychrobacter_piechaudii</strain>
    </source>
</reference>
<dbReference type="PROSITE" id="PS51257">
    <property type="entry name" value="PROKAR_LIPOPROTEIN"/>
    <property type="match status" value="1"/>
</dbReference>
<dbReference type="AlphaFoldDB" id="A0A1R4GVW1"/>